<keyword evidence="1" id="KW-0472">Membrane</keyword>
<dbReference type="InterPro" id="IPR011042">
    <property type="entry name" value="6-blade_b-propeller_TolB-like"/>
</dbReference>
<dbReference type="EMBL" id="JAGQLJ010000136">
    <property type="protein sequence ID" value="MCA9381578.1"/>
    <property type="molecule type" value="Genomic_DNA"/>
</dbReference>
<protein>
    <submittedName>
        <fullName evidence="2">Carboxypeptidase regulatory-like domain-containing protein</fullName>
    </submittedName>
</protein>
<dbReference type="GO" id="GO:0004180">
    <property type="term" value="F:carboxypeptidase activity"/>
    <property type="evidence" value="ECO:0007669"/>
    <property type="project" value="UniProtKB-KW"/>
</dbReference>
<dbReference type="GO" id="GO:0030246">
    <property type="term" value="F:carbohydrate binding"/>
    <property type="evidence" value="ECO:0007669"/>
    <property type="project" value="InterPro"/>
</dbReference>
<feature type="transmembrane region" description="Helical" evidence="1">
    <location>
        <begin position="12"/>
        <end position="31"/>
    </location>
</feature>
<dbReference type="SUPFAM" id="SSF49452">
    <property type="entry name" value="Starch-binding domain-like"/>
    <property type="match status" value="1"/>
</dbReference>
<keyword evidence="1" id="KW-0812">Transmembrane</keyword>
<keyword evidence="2" id="KW-0645">Protease</keyword>
<keyword evidence="2" id="KW-0378">Hydrolase</keyword>
<reference evidence="2" key="1">
    <citation type="submission" date="2020-04" db="EMBL/GenBank/DDBJ databases">
        <authorList>
            <person name="Zhang T."/>
        </authorList>
    </citation>
    <scope>NUCLEOTIDE SEQUENCE</scope>
    <source>
        <strain evidence="2">HKST-UBA13</strain>
    </source>
</reference>
<dbReference type="Pfam" id="PF13620">
    <property type="entry name" value="CarboxypepD_reg"/>
    <property type="match status" value="1"/>
</dbReference>
<organism evidence="2 3">
    <name type="scientific">Candidatus Dojkabacteria bacterium</name>
    <dbReference type="NCBI Taxonomy" id="2099670"/>
    <lineage>
        <taxon>Bacteria</taxon>
        <taxon>Candidatus Dojkabacteria</taxon>
    </lineage>
</organism>
<evidence type="ECO:0000313" key="2">
    <source>
        <dbReference type="EMBL" id="MCA9381578.1"/>
    </source>
</evidence>
<proteinExistence type="predicted"/>
<name>A0A955L296_9BACT</name>
<dbReference type="InterPro" id="IPR013784">
    <property type="entry name" value="Carb-bd-like_fold"/>
</dbReference>
<evidence type="ECO:0000256" key="1">
    <source>
        <dbReference type="SAM" id="Phobius"/>
    </source>
</evidence>
<accession>A0A955L296</accession>
<dbReference type="Gene3D" id="2.120.10.30">
    <property type="entry name" value="TolB, C-terminal domain"/>
    <property type="match status" value="1"/>
</dbReference>
<dbReference type="InterPro" id="IPR003961">
    <property type="entry name" value="FN3_dom"/>
</dbReference>
<keyword evidence="1" id="KW-1133">Transmembrane helix</keyword>
<dbReference type="PANTHER" id="PTHR36842:SF1">
    <property type="entry name" value="PROTEIN TOLB"/>
    <property type="match status" value="1"/>
</dbReference>
<dbReference type="Proteomes" id="UP000775877">
    <property type="component" value="Unassembled WGS sequence"/>
</dbReference>
<dbReference type="AlphaFoldDB" id="A0A955L296"/>
<dbReference type="PANTHER" id="PTHR36842">
    <property type="entry name" value="PROTEIN TOLB HOMOLOG"/>
    <property type="match status" value="1"/>
</dbReference>
<dbReference type="CDD" id="cd00063">
    <property type="entry name" value="FN3"/>
    <property type="match status" value="1"/>
</dbReference>
<evidence type="ECO:0000313" key="3">
    <source>
        <dbReference type="Proteomes" id="UP000775877"/>
    </source>
</evidence>
<sequence>MNKLRRKITLSAIFLISTAVICVLSSLLVYFTKADLAIFSYTLSGVVSDQSSNSIPDAEITLNGELVATADKQGYYKISGLSEGRYEFIVKKEGYVDRNVTVDINRTFFKYNFARNITLSNAANAGVKGRFIVEDTAYQFLDDRIIINNGSSYSIEKDGTFDLQKIPSGEINFHYSSMDYKDINENITLNPDDNTLADITLEPAGDIEETLKSYVLENDIENVVVTGEGVEQDNIEILDNQLKIKDLEPGRNYKIRVTAEGYEPREYDITIQQGINKLPNFRLVEEGQAVFNFKQDKDYLFYKADFDGSDLTQLTNNEVDQKSFYFNSNEDALYIASEQDRASGFLGGRIPLIYLFDLNTNVYQKLTNNTEGLSILFPQYRSQKIVNITSDDRRSNKRIVEIRDFQGNITKPVETTFSTNYLNAELSSDSKYLATLVQNADESISLSYFNLETNKKTNILTNGNIKLHAISESGKRVVFSANRSSNNFTDLLLFDRDTNEIRTLIVDEQGGDYQFYAGSDDLILYWDTIQDQTDVFMYNIENNKTSQLTKLSALDKIEKIYQQGHYLFYITNRGLYIMDIQNPKSNKLVLNGEFTY</sequence>
<keyword evidence="2" id="KW-0121">Carboxypeptidase</keyword>
<dbReference type="Gene3D" id="2.60.40.1120">
    <property type="entry name" value="Carboxypeptidase-like, regulatory domain"/>
    <property type="match status" value="1"/>
</dbReference>
<reference evidence="2" key="2">
    <citation type="journal article" date="2021" name="Microbiome">
        <title>Successional dynamics and alternative stable states in a saline activated sludge microbial community over 9 years.</title>
        <authorList>
            <person name="Wang Y."/>
            <person name="Ye J."/>
            <person name="Ju F."/>
            <person name="Liu L."/>
            <person name="Boyd J.A."/>
            <person name="Deng Y."/>
            <person name="Parks D.H."/>
            <person name="Jiang X."/>
            <person name="Yin X."/>
            <person name="Woodcroft B.J."/>
            <person name="Tyson G.W."/>
            <person name="Hugenholtz P."/>
            <person name="Polz M.F."/>
            <person name="Zhang T."/>
        </authorList>
    </citation>
    <scope>NUCLEOTIDE SEQUENCE</scope>
    <source>
        <strain evidence="2">HKST-UBA13</strain>
    </source>
</reference>
<dbReference type="SUPFAM" id="SSF82171">
    <property type="entry name" value="DPP6 N-terminal domain-like"/>
    <property type="match status" value="1"/>
</dbReference>
<comment type="caution">
    <text evidence="2">The sequence shown here is derived from an EMBL/GenBank/DDBJ whole genome shotgun (WGS) entry which is preliminary data.</text>
</comment>
<gene>
    <name evidence="2" type="ORF">KC678_04900</name>
</gene>